<organism evidence="2 3">
    <name type="scientific">Ladona fulva</name>
    <name type="common">Scarce chaser dragonfly</name>
    <name type="synonym">Libellula fulva</name>
    <dbReference type="NCBI Taxonomy" id="123851"/>
    <lineage>
        <taxon>Eukaryota</taxon>
        <taxon>Metazoa</taxon>
        <taxon>Ecdysozoa</taxon>
        <taxon>Arthropoda</taxon>
        <taxon>Hexapoda</taxon>
        <taxon>Insecta</taxon>
        <taxon>Pterygota</taxon>
        <taxon>Palaeoptera</taxon>
        <taxon>Odonata</taxon>
        <taxon>Epiprocta</taxon>
        <taxon>Anisoptera</taxon>
        <taxon>Libelluloidea</taxon>
        <taxon>Libellulidae</taxon>
        <taxon>Ladona</taxon>
    </lineage>
</organism>
<dbReference type="Proteomes" id="UP000792457">
    <property type="component" value="Unassembled WGS sequence"/>
</dbReference>
<dbReference type="PANTHER" id="PTHR10322">
    <property type="entry name" value="DNA POLYMERASE CATALYTIC SUBUNIT"/>
    <property type="match status" value="1"/>
</dbReference>
<dbReference type="OrthoDB" id="2414538at2759"/>
<dbReference type="GO" id="GO:0006287">
    <property type="term" value="P:base-excision repair, gap-filling"/>
    <property type="evidence" value="ECO:0007669"/>
    <property type="project" value="TreeGrafter"/>
</dbReference>
<evidence type="ECO:0000313" key="3">
    <source>
        <dbReference type="Proteomes" id="UP000792457"/>
    </source>
</evidence>
<proteinExistence type="predicted"/>
<dbReference type="InterPro" id="IPR050240">
    <property type="entry name" value="DNA_pol_type-B"/>
</dbReference>
<keyword evidence="3" id="KW-1185">Reference proteome</keyword>
<gene>
    <name evidence="2" type="ORF">J437_LFUL016217</name>
</gene>
<dbReference type="PANTHER" id="PTHR10322:SF23">
    <property type="entry name" value="DNA POLYMERASE DELTA CATALYTIC SUBUNIT"/>
    <property type="match status" value="1"/>
</dbReference>
<dbReference type="GO" id="GO:0003887">
    <property type="term" value="F:DNA-directed DNA polymerase activity"/>
    <property type="evidence" value="ECO:0007669"/>
    <property type="project" value="TreeGrafter"/>
</dbReference>
<accession>A0A8K0KKZ4</accession>
<sequence length="155" mass="17364">MDSKRKLTPGKGPNNKKYKVKDDDDDDVPGSFETELAYMDMLEGDNEIDLAEIQAQGPETQQTSIKWSRPSLPPMNPEKDPLVFQQLELDHYTGQPMKGMPGSQIGPVPIMRLFGVTMEGHSVCCHVHGFSPYLFVHIPEGFDNSHCAPFKVRTC</sequence>
<dbReference type="GO" id="GO:0008296">
    <property type="term" value="F:3'-5'-DNA exonuclease activity"/>
    <property type="evidence" value="ECO:0007669"/>
    <property type="project" value="TreeGrafter"/>
</dbReference>
<dbReference type="InterPro" id="IPR012337">
    <property type="entry name" value="RNaseH-like_sf"/>
</dbReference>
<dbReference type="GO" id="GO:0043625">
    <property type="term" value="C:delta DNA polymerase complex"/>
    <property type="evidence" value="ECO:0007669"/>
    <property type="project" value="TreeGrafter"/>
</dbReference>
<reference evidence="2" key="2">
    <citation type="submission" date="2017-10" db="EMBL/GenBank/DDBJ databases">
        <title>Ladona fulva Genome sequencing and assembly.</title>
        <authorList>
            <person name="Murali S."/>
            <person name="Richards S."/>
            <person name="Bandaranaike D."/>
            <person name="Bellair M."/>
            <person name="Blankenburg K."/>
            <person name="Chao H."/>
            <person name="Dinh H."/>
            <person name="Doddapaneni H."/>
            <person name="Dugan-Rocha S."/>
            <person name="Elkadiri S."/>
            <person name="Gnanaolivu R."/>
            <person name="Hernandez B."/>
            <person name="Skinner E."/>
            <person name="Javaid M."/>
            <person name="Lee S."/>
            <person name="Li M."/>
            <person name="Ming W."/>
            <person name="Munidasa M."/>
            <person name="Muniz J."/>
            <person name="Nguyen L."/>
            <person name="Hughes D."/>
            <person name="Osuji N."/>
            <person name="Pu L.-L."/>
            <person name="Puazo M."/>
            <person name="Qu C."/>
            <person name="Quiroz J."/>
            <person name="Raj R."/>
            <person name="Weissenberger G."/>
            <person name="Xin Y."/>
            <person name="Zou X."/>
            <person name="Han Y."/>
            <person name="Worley K."/>
            <person name="Muzny D."/>
            <person name="Gibbs R."/>
        </authorList>
    </citation>
    <scope>NUCLEOTIDE SEQUENCE</scope>
    <source>
        <strain evidence="2">Sampled in the wild</strain>
    </source>
</reference>
<protein>
    <recommendedName>
        <fullName evidence="4">DNA polymerase delta catalytic subunit</fullName>
    </recommendedName>
</protein>
<dbReference type="FunFam" id="2.40.50.730:FF:000018">
    <property type="entry name" value="DNA polymerase"/>
    <property type="match status" value="1"/>
</dbReference>
<dbReference type="AlphaFoldDB" id="A0A8K0KKZ4"/>
<name>A0A8K0KKZ4_LADFU</name>
<feature type="compositionally biased region" description="Polar residues" evidence="1">
    <location>
        <begin position="57"/>
        <end position="66"/>
    </location>
</feature>
<reference evidence="2" key="1">
    <citation type="submission" date="2013-04" db="EMBL/GenBank/DDBJ databases">
        <authorList>
            <person name="Qu J."/>
            <person name="Murali S.C."/>
            <person name="Bandaranaike D."/>
            <person name="Bellair M."/>
            <person name="Blankenburg K."/>
            <person name="Chao H."/>
            <person name="Dinh H."/>
            <person name="Doddapaneni H."/>
            <person name="Downs B."/>
            <person name="Dugan-Rocha S."/>
            <person name="Elkadiri S."/>
            <person name="Gnanaolivu R.D."/>
            <person name="Hernandez B."/>
            <person name="Javaid M."/>
            <person name="Jayaseelan J.C."/>
            <person name="Lee S."/>
            <person name="Li M."/>
            <person name="Ming W."/>
            <person name="Munidasa M."/>
            <person name="Muniz J."/>
            <person name="Nguyen L."/>
            <person name="Ongeri F."/>
            <person name="Osuji N."/>
            <person name="Pu L.-L."/>
            <person name="Puazo M."/>
            <person name="Qu C."/>
            <person name="Quiroz J."/>
            <person name="Raj R."/>
            <person name="Weissenberger G."/>
            <person name="Xin Y."/>
            <person name="Zou X."/>
            <person name="Han Y."/>
            <person name="Richards S."/>
            <person name="Worley K."/>
            <person name="Muzny D."/>
            <person name="Gibbs R."/>
        </authorList>
    </citation>
    <scope>NUCLEOTIDE SEQUENCE</scope>
    <source>
        <strain evidence="2">Sampled in the wild</strain>
    </source>
</reference>
<dbReference type="GO" id="GO:0006297">
    <property type="term" value="P:nucleotide-excision repair, DNA gap filling"/>
    <property type="evidence" value="ECO:0007669"/>
    <property type="project" value="TreeGrafter"/>
</dbReference>
<dbReference type="EMBL" id="KZ308998">
    <property type="protein sequence ID" value="KAG8236213.1"/>
    <property type="molecule type" value="Genomic_DNA"/>
</dbReference>
<dbReference type="SUPFAM" id="SSF53098">
    <property type="entry name" value="Ribonuclease H-like"/>
    <property type="match status" value="1"/>
</dbReference>
<evidence type="ECO:0008006" key="4">
    <source>
        <dbReference type="Google" id="ProtNLM"/>
    </source>
</evidence>
<evidence type="ECO:0000313" key="2">
    <source>
        <dbReference type="EMBL" id="KAG8236213.1"/>
    </source>
</evidence>
<feature type="region of interest" description="Disordered" evidence="1">
    <location>
        <begin position="1"/>
        <end position="30"/>
    </location>
</feature>
<dbReference type="GO" id="GO:0045004">
    <property type="term" value="P:DNA replication proofreading"/>
    <property type="evidence" value="ECO:0007669"/>
    <property type="project" value="TreeGrafter"/>
</dbReference>
<comment type="caution">
    <text evidence="2">The sequence shown here is derived from an EMBL/GenBank/DDBJ whole genome shotgun (WGS) entry which is preliminary data.</text>
</comment>
<dbReference type="Gene3D" id="2.40.50.730">
    <property type="match status" value="1"/>
</dbReference>
<feature type="region of interest" description="Disordered" evidence="1">
    <location>
        <begin position="56"/>
        <end position="79"/>
    </location>
</feature>
<evidence type="ECO:0000256" key="1">
    <source>
        <dbReference type="SAM" id="MobiDB-lite"/>
    </source>
</evidence>